<evidence type="ECO:0000313" key="2">
    <source>
        <dbReference type="Ensembl" id="ENSFCTP00005019205.1"/>
    </source>
</evidence>
<organism evidence="2 3">
    <name type="scientific">Felis catus</name>
    <name type="common">Cat</name>
    <name type="synonym">Felis silvestris catus</name>
    <dbReference type="NCBI Taxonomy" id="9685"/>
    <lineage>
        <taxon>Eukaryota</taxon>
        <taxon>Metazoa</taxon>
        <taxon>Chordata</taxon>
        <taxon>Craniata</taxon>
        <taxon>Vertebrata</taxon>
        <taxon>Euteleostomi</taxon>
        <taxon>Mammalia</taxon>
        <taxon>Eutheria</taxon>
        <taxon>Laurasiatheria</taxon>
        <taxon>Carnivora</taxon>
        <taxon>Feliformia</taxon>
        <taxon>Felidae</taxon>
        <taxon>Felinae</taxon>
        <taxon>Felis</taxon>
    </lineage>
</organism>
<dbReference type="GeneTree" id="ENSGT00390000012626"/>
<dbReference type="Proteomes" id="UP000823872">
    <property type="component" value="Chromosome D2"/>
</dbReference>
<name>A0ABI7X9M4_FELCA</name>
<dbReference type="InterPro" id="IPR027922">
    <property type="entry name" value="PRAP"/>
</dbReference>
<reference evidence="2" key="2">
    <citation type="submission" date="2025-08" db="UniProtKB">
        <authorList>
            <consortium name="Ensembl"/>
        </authorList>
    </citation>
    <scope>IDENTIFICATION</scope>
    <source>
        <strain evidence="2">breed Abyssinian</strain>
    </source>
</reference>
<reference evidence="2" key="3">
    <citation type="submission" date="2025-09" db="UniProtKB">
        <authorList>
            <consortium name="Ensembl"/>
        </authorList>
    </citation>
    <scope>IDENTIFICATION</scope>
    <source>
        <strain evidence="2">breed Abyssinian</strain>
    </source>
</reference>
<protein>
    <recommendedName>
        <fullName evidence="4">Proline-rich acidic protein 1</fullName>
    </recommendedName>
</protein>
<reference evidence="2 3" key="1">
    <citation type="submission" date="2021-02" db="EMBL/GenBank/DDBJ databases">
        <title>Safari Cat Assemblies.</title>
        <authorList>
            <person name="Bredemeyer K.R."/>
            <person name="Murphy W.J."/>
        </authorList>
    </citation>
    <scope>NUCLEOTIDE SEQUENCE [LARGE SCALE GENOMIC DNA]</scope>
</reference>
<evidence type="ECO:0008006" key="4">
    <source>
        <dbReference type="Google" id="ProtNLM"/>
    </source>
</evidence>
<evidence type="ECO:0000313" key="3">
    <source>
        <dbReference type="Proteomes" id="UP000823872"/>
    </source>
</evidence>
<feature type="compositionally biased region" description="Basic and acidic residues" evidence="1">
    <location>
        <begin position="131"/>
        <end position="144"/>
    </location>
</feature>
<sequence>MATEAGDDKSSRRKGAIWDLLDPPLLVPCPSHQALLLVASLAALLLGEAGSASKPQVLIKTKGKVGAPEQDTEEPWGVPSLGRDDELMGLPSWDPEPDRDGLYHPPPEEAQAEAGLRSWSLPPHQELQGPEEDRDHIYHPRDDS</sequence>
<dbReference type="PANTHER" id="PTHR37861:SF1">
    <property type="entry name" value="PROLINE-RICH ACIDIC PROTEIN 1"/>
    <property type="match status" value="1"/>
</dbReference>
<dbReference type="Pfam" id="PF15314">
    <property type="entry name" value="PRAP"/>
    <property type="match status" value="1"/>
</dbReference>
<dbReference type="Ensembl" id="ENSFCTT00005029342.1">
    <property type="protein sequence ID" value="ENSFCTP00005019205.1"/>
    <property type="gene ID" value="ENSFCTG00005010491.1"/>
</dbReference>
<feature type="region of interest" description="Disordered" evidence="1">
    <location>
        <begin position="52"/>
        <end position="144"/>
    </location>
</feature>
<accession>A0ABI7X9M4</accession>
<evidence type="ECO:0000256" key="1">
    <source>
        <dbReference type="SAM" id="MobiDB-lite"/>
    </source>
</evidence>
<keyword evidence="3" id="KW-1185">Reference proteome</keyword>
<proteinExistence type="predicted"/>
<dbReference type="PANTHER" id="PTHR37861">
    <property type="entry name" value="PROLINE-RICH ACIDIC PROTEIN 1"/>
    <property type="match status" value="1"/>
</dbReference>